<dbReference type="PROSITE" id="PS01358">
    <property type="entry name" value="ZF_RANBP2_1"/>
    <property type="match status" value="1"/>
</dbReference>
<name>A0A078AZR6_STYLE</name>
<dbReference type="GO" id="GO:0008270">
    <property type="term" value="F:zinc ion binding"/>
    <property type="evidence" value="ECO:0007669"/>
    <property type="project" value="UniProtKB-KW"/>
</dbReference>
<evidence type="ECO:0000256" key="1">
    <source>
        <dbReference type="ARBA" id="ARBA00022723"/>
    </source>
</evidence>
<dbReference type="InterPro" id="IPR001876">
    <property type="entry name" value="Znf_RanBP2"/>
</dbReference>
<keyword evidence="6" id="KW-1185">Reference proteome</keyword>
<dbReference type="Gene3D" id="3.30.40.10">
    <property type="entry name" value="Zinc/RING finger domain, C3HC4 (zinc finger)"/>
    <property type="match status" value="1"/>
</dbReference>
<accession>A0A078AZR6</accession>
<dbReference type="OrthoDB" id="324133at2759"/>
<keyword evidence="3" id="KW-0862">Zinc</keyword>
<evidence type="ECO:0000256" key="2">
    <source>
        <dbReference type="ARBA" id="ARBA00022771"/>
    </source>
</evidence>
<dbReference type="InParanoid" id="A0A078AZR6"/>
<dbReference type="InterPro" id="IPR013083">
    <property type="entry name" value="Znf_RING/FYVE/PHD"/>
</dbReference>
<evidence type="ECO:0000313" key="6">
    <source>
        <dbReference type="Proteomes" id="UP000039865"/>
    </source>
</evidence>
<evidence type="ECO:0000256" key="3">
    <source>
        <dbReference type="ARBA" id="ARBA00022833"/>
    </source>
</evidence>
<dbReference type="AlphaFoldDB" id="A0A078AZR6"/>
<reference evidence="5 6" key="1">
    <citation type="submission" date="2014-06" db="EMBL/GenBank/DDBJ databases">
        <authorList>
            <person name="Swart Estienne"/>
        </authorList>
    </citation>
    <scope>NUCLEOTIDE SEQUENCE [LARGE SCALE GENOMIC DNA]</scope>
    <source>
        <strain evidence="5 6">130c</strain>
    </source>
</reference>
<sequence>MEDSLRCVKCKNFAIDAVQSDCECHLLYCEGCCANVTVCSKCNQRLSANNSKPEQYIYGFTNNVLARRMIGSIKTTCKQNDCGYQTTLGEILVHEKKCDNRQYVCAYCQNLNIDGKAQFMQHIKDKHEELFLSIFDQKLYGKAFKQEVDRIYGLRNNFRGMLKINEWKEEEKQGKTGSFVDLVNNNKFVVDKAENIEKIEQWSCPICLLINNHNGTQCEGCKIDFDEKKFENKQQMMNQLQKNQESWSEVNKIDSKKMREKLIQDRKRDKKGADNCVIF</sequence>
<keyword evidence="2" id="KW-0863">Zinc-finger</keyword>
<dbReference type="Proteomes" id="UP000039865">
    <property type="component" value="Unassembled WGS sequence"/>
</dbReference>
<feature type="domain" description="RanBP2-type" evidence="4">
    <location>
        <begin position="202"/>
        <end position="221"/>
    </location>
</feature>
<proteinExistence type="predicted"/>
<evidence type="ECO:0000259" key="4">
    <source>
        <dbReference type="PROSITE" id="PS01358"/>
    </source>
</evidence>
<protein>
    <submittedName>
        <fullName evidence="5">Uncharacterized protein loc101236893</fullName>
    </submittedName>
</protein>
<evidence type="ECO:0000313" key="5">
    <source>
        <dbReference type="EMBL" id="CDW87900.1"/>
    </source>
</evidence>
<organism evidence="5 6">
    <name type="scientific">Stylonychia lemnae</name>
    <name type="common">Ciliate</name>
    <dbReference type="NCBI Taxonomy" id="5949"/>
    <lineage>
        <taxon>Eukaryota</taxon>
        <taxon>Sar</taxon>
        <taxon>Alveolata</taxon>
        <taxon>Ciliophora</taxon>
        <taxon>Intramacronucleata</taxon>
        <taxon>Spirotrichea</taxon>
        <taxon>Stichotrichia</taxon>
        <taxon>Sporadotrichida</taxon>
        <taxon>Oxytrichidae</taxon>
        <taxon>Stylonychinae</taxon>
        <taxon>Stylonychia</taxon>
    </lineage>
</organism>
<dbReference type="EMBL" id="CCKQ01016034">
    <property type="protein sequence ID" value="CDW87900.1"/>
    <property type="molecule type" value="Genomic_DNA"/>
</dbReference>
<gene>
    <name evidence="5" type="primary">Contig9516.g10177</name>
    <name evidence="5" type="ORF">STYLEM_17014</name>
</gene>
<keyword evidence="1" id="KW-0479">Metal-binding</keyword>